<organism evidence="2 3">
    <name type="scientific">Perkinsus olseni</name>
    <name type="common">Perkinsus atlanticus</name>
    <dbReference type="NCBI Taxonomy" id="32597"/>
    <lineage>
        <taxon>Eukaryota</taxon>
        <taxon>Sar</taxon>
        <taxon>Alveolata</taxon>
        <taxon>Perkinsozoa</taxon>
        <taxon>Perkinsea</taxon>
        <taxon>Perkinsida</taxon>
        <taxon>Perkinsidae</taxon>
        <taxon>Perkinsus</taxon>
    </lineage>
</organism>
<dbReference type="AlphaFoldDB" id="A0A7J6PLS4"/>
<name>A0A7J6PLS4_PEROL</name>
<gene>
    <name evidence="2" type="ORF">FOZ60_000161</name>
</gene>
<dbReference type="EMBL" id="JABANP010000010">
    <property type="protein sequence ID" value="KAF4696471.1"/>
    <property type="molecule type" value="Genomic_DNA"/>
</dbReference>
<protein>
    <submittedName>
        <fullName evidence="2">Uncharacterized protein</fullName>
    </submittedName>
</protein>
<sequence>MQHIDGPKPNRARPLGSVIQDLEAAFQTINYYGLADRSEDVSSSDEELLRDHLLGADSIMTSIEGALLESTDAATMYFQALEAIADLVEDWSAVFNSQLLRHSRYGPGYYGKQEWAAPPARRAKALLLWGESSATDEELRDCLLDGGWKVVEHAVLDLRRGADDDEPLSARSTEVSARTSSSLASIKDRFPLVTMLVASTGCPIGGEFNPRDYDTVPCLSVPLNGDATDPTALSGYTEAGNFYLGLTRGCARHWSTSRKGGLWSYNGAVLPIIRHSSFLLRGLLTGHFTSVKLRLDEEDTENLGVYVVCSGFKTTGRPIDAELEEDNAEGADEIPQASGEFSLVHFLEGLEHADSHADDVLMWTLDEWSLQRTVDEYRRDLDFIFSSLVPRLRELEARGGVAAITEQLTTLALSVRSQETLSEESTETTKGTTTGAVHHPSGKHSELAESSLEVSASYDSSQLSSSMENGEPSVRRPQEKTKSRIRTVAKCCRGSEVSDSTPRAKPRTVPRKGPPREVVAKAPQLPLPVIPTEKRIQLNLADKATPSLYKPRVCKRPPWDPSPLSQLPIALSYTFQAPYRPKEDTSMAARKALVDAIIEPTGGNAESVMARYRNRAYRWAVQGDANTLSFESKTGSGSLAAKSFK</sequence>
<evidence type="ECO:0000313" key="3">
    <source>
        <dbReference type="Proteomes" id="UP000541610"/>
    </source>
</evidence>
<accession>A0A7J6PLS4</accession>
<dbReference type="Proteomes" id="UP000541610">
    <property type="component" value="Unassembled WGS sequence"/>
</dbReference>
<proteinExistence type="predicted"/>
<feature type="region of interest" description="Disordered" evidence="1">
    <location>
        <begin position="415"/>
        <end position="515"/>
    </location>
</feature>
<comment type="caution">
    <text evidence="2">The sequence shown here is derived from an EMBL/GenBank/DDBJ whole genome shotgun (WGS) entry which is preliminary data.</text>
</comment>
<evidence type="ECO:0000256" key="1">
    <source>
        <dbReference type="SAM" id="MobiDB-lite"/>
    </source>
</evidence>
<evidence type="ECO:0000313" key="2">
    <source>
        <dbReference type="EMBL" id="KAF4696471.1"/>
    </source>
</evidence>
<feature type="compositionally biased region" description="Basic and acidic residues" evidence="1">
    <location>
        <begin position="473"/>
        <end position="482"/>
    </location>
</feature>
<dbReference type="OrthoDB" id="10364720at2759"/>
<reference evidence="2 3" key="1">
    <citation type="submission" date="2020-04" db="EMBL/GenBank/DDBJ databases">
        <title>Perkinsus olseni comparative genomics.</title>
        <authorList>
            <person name="Bogema D.R."/>
        </authorList>
    </citation>
    <scope>NUCLEOTIDE SEQUENCE [LARGE SCALE GENOMIC DNA]</scope>
    <source>
        <strain evidence="2">00978-12</strain>
    </source>
</reference>
<feature type="compositionally biased region" description="Low complexity" evidence="1">
    <location>
        <begin position="448"/>
        <end position="466"/>
    </location>
</feature>